<name>A0A1I1WBB7_PSEOC</name>
<dbReference type="EMBL" id="FOMO01000005">
    <property type="protein sequence ID" value="SFD90340.1"/>
    <property type="molecule type" value="Genomic_DNA"/>
</dbReference>
<sequence>MNSKLWLAASILAASLPVSAANPFQPIEVADQELAQLRGRYILPDRIISFGVVMSSTWQNSAGQVIGAEVAVNVANGQVQPALQVREISSLGNGGTVAAGTGVITGGNGLDSVNGIVQSVRTAGDLNSGLNDLRVQISTGDNGAASSEGQPWTGSQAFANAAGTVNVSSRSGGINIALQAGQGQGFSSQQIGGGVAQQAAISGSMNEVRNLATLSVALRDNPRSLNLDTCIEQLRALRPHGY</sequence>
<proteinExistence type="predicted"/>
<dbReference type="AlphaFoldDB" id="A0A1I1WBB7"/>
<accession>A0A1I1WBB7</accession>
<organism evidence="2 3">
    <name type="scientific">Pseudomonas straminea</name>
    <dbReference type="NCBI Taxonomy" id="47882"/>
    <lineage>
        <taxon>Bacteria</taxon>
        <taxon>Pseudomonadati</taxon>
        <taxon>Pseudomonadota</taxon>
        <taxon>Gammaproteobacteria</taxon>
        <taxon>Pseudomonadales</taxon>
        <taxon>Pseudomonadaceae</taxon>
        <taxon>Phytopseudomonas</taxon>
    </lineage>
</organism>
<evidence type="ECO:0000313" key="3">
    <source>
        <dbReference type="Proteomes" id="UP000243950"/>
    </source>
</evidence>
<feature type="signal peptide" evidence="1">
    <location>
        <begin position="1"/>
        <end position="20"/>
    </location>
</feature>
<protein>
    <recommendedName>
        <fullName evidence="4">Fap system outer membrane protein</fullName>
    </recommendedName>
</protein>
<dbReference type="Proteomes" id="UP000243950">
    <property type="component" value="Unassembled WGS sequence"/>
</dbReference>
<reference evidence="3" key="1">
    <citation type="submission" date="2016-10" db="EMBL/GenBank/DDBJ databases">
        <authorList>
            <person name="Varghese N."/>
            <person name="Submissions S."/>
        </authorList>
    </citation>
    <scope>NUCLEOTIDE SEQUENCE [LARGE SCALE GENOMIC DNA]</scope>
    <source>
        <strain evidence="3">JCM 2783</strain>
    </source>
</reference>
<evidence type="ECO:0008006" key="4">
    <source>
        <dbReference type="Google" id="ProtNLM"/>
    </source>
</evidence>
<feature type="chain" id="PRO_5017232911" description="Fap system outer membrane protein" evidence="1">
    <location>
        <begin position="21"/>
        <end position="242"/>
    </location>
</feature>
<dbReference type="RefSeq" id="WP_093504692.1">
    <property type="nucleotide sequence ID" value="NZ_BSSG01000005.1"/>
</dbReference>
<keyword evidence="3" id="KW-1185">Reference proteome</keyword>
<keyword evidence="1" id="KW-0732">Signal</keyword>
<evidence type="ECO:0000313" key="2">
    <source>
        <dbReference type="EMBL" id="SFD90340.1"/>
    </source>
</evidence>
<evidence type="ECO:0000256" key="1">
    <source>
        <dbReference type="SAM" id="SignalP"/>
    </source>
</evidence>
<gene>
    <name evidence="2" type="ORF">SAMN05216372_105247</name>
</gene>